<evidence type="ECO:0000259" key="7">
    <source>
        <dbReference type="Pfam" id="PF03772"/>
    </source>
</evidence>
<feature type="transmembrane region" description="Helical" evidence="6">
    <location>
        <begin position="61"/>
        <end position="87"/>
    </location>
</feature>
<evidence type="ECO:0000256" key="6">
    <source>
        <dbReference type="SAM" id="Phobius"/>
    </source>
</evidence>
<dbReference type="EMBL" id="CP023067">
    <property type="protein sequence ID" value="ASY62809.1"/>
    <property type="molecule type" value="Genomic_DNA"/>
</dbReference>
<keyword evidence="9" id="KW-1185">Reference proteome</keyword>
<evidence type="ECO:0000313" key="8">
    <source>
        <dbReference type="EMBL" id="ASY62809.1"/>
    </source>
</evidence>
<dbReference type="KEGG" id="esj:SJ05684_c13540"/>
<keyword evidence="4 6" id="KW-1133">Transmembrane helix</keyword>
<dbReference type="STRING" id="716928.GCA_000261485_02469"/>
<feature type="transmembrane region" description="Helical" evidence="6">
    <location>
        <begin position="169"/>
        <end position="187"/>
    </location>
</feature>
<dbReference type="InterPro" id="IPR052159">
    <property type="entry name" value="Competence_DNA_uptake"/>
</dbReference>
<dbReference type="InterPro" id="IPR004477">
    <property type="entry name" value="ComEC_N"/>
</dbReference>
<protein>
    <submittedName>
        <fullName evidence="8">DNA internalization-related competence protein ComEC/Rec2</fullName>
    </submittedName>
</protein>
<dbReference type="eggNOG" id="COG0658">
    <property type="taxonomic scope" value="Bacteria"/>
</dbReference>
<evidence type="ECO:0000256" key="1">
    <source>
        <dbReference type="ARBA" id="ARBA00004651"/>
    </source>
</evidence>
<dbReference type="AlphaFoldDB" id="A0A249PC16"/>
<comment type="subcellular location">
    <subcellularLocation>
        <location evidence="1">Cell membrane</location>
        <topology evidence="1">Multi-pass membrane protein</topology>
    </subcellularLocation>
</comment>
<evidence type="ECO:0000256" key="2">
    <source>
        <dbReference type="ARBA" id="ARBA00022475"/>
    </source>
</evidence>
<evidence type="ECO:0000256" key="5">
    <source>
        <dbReference type="ARBA" id="ARBA00023136"/>
    </source>
</evidence>
<reference evidence="8 9" key="1">
    <citation type="submission" date="2017-08" db="EMBL/GenBank/DDBJ databases">
        <title>Multipartite genome sequences of Sinorhizobium species nodulating soybeans.</title>
        <authorList>
            <person name="Tian C.F."/>
        </authorList>
    </citation>
    <scope>NUCLEOTIDE SEQUENCE [LARGE SCALE GENOMIC DNA]</scope>
    <source>
        <strain evidence="8 9">CCBAU 05684</strain>
    </source>
</reference>
<dbReference type="Pfam" id="PF03772">
    <property type="entry name" value="Competence"/>
    <property type="match status" value="1"/>
</dbReference>
<dbReference type="PANTHER" id="PTHR30619">
    <property type="entry name" value="DNA INTERNALIZATION/COMPETENCE PROTEIN COMEC/REC2"/>
    <property type="match status" value="1"/>
</dbReference>
<proteinExistence type="predicted"/>
<organism evidence="8 9">
    <name type="scientific">Sinorhizobium sojae CCBAU 05684</name>
    <dbReference type="NCBI Taxonomy" id="716928"/>
    <lineage>
        <taxon>Bacteria</taxon>
        <taxon>Pseudomonadati</taxon>
        <taxon>Pseudomonadota</taxon>
        <taxon>Alphaproteobacteria</taxon>
        <taxon>Hyphomicrobiales</taxon>
        <taxon>Rhizobiaceae</taxon>
        <taxon>Sinorhizobium/Ensifer group</taxon>
        <taxon>Sinorhizobium</taxon>
    </lineage>
</organism>
<dbReference type="GO" id="GO:0005886">
    <property type="term" value="C:plasma membrane"/>
    <property type="evidence" value="ECO:0007669"/>
    <property type="project" value="UniProtKB-SubCell"/>
</dbReference>
<dbReference type="Proteomes" id="UP000217211">
    <property type="component" value="Chromosome"/>
</dbReference>
<feature type="transmembrane region" description="Helical" evidence="6">
    <location>
        <begin position="147"/>
        <end position="163"/>
    </location>
</feature>
<sequence>MGEMTLSLRAAAYLAEMRESIGSRIRSTIGGDTGAMAAALVTDEERAIGRETVEVLRAAGLAHVLAISGMNMVLVTGTFLVGARTLLSLVPGLAERLPIKKMAAAGALLMVLLYILISGGAVSALRSWIMISIMLLAVFFDRVSISLRNVALAALVIIAWTPSSVAGPGFQMSFAATLALVAGYARWRDHRAGNRERALTRSALRPAGNLVVGTVATSLIGGLATAIYAAAHFHRLPAYGLAANVVATPLIGILIMPFGLFAMLLMPFGLEHYPLMVMAQGLDWMLEVARYVAALDGDWATGRVGEVGFVSIAFGGVLLCVLRTRLAFAGFGLVLLGGTAIALERQAEHPSIAISEDGRLVGLISDESIATNRPRPPHFVFSQWQRALALEKHAPPVAATATVDDIRASAAEARAILASVKPGVFHCRKGEWCVGRSREGWAVVVIDAADFFPALCGGADLVIAATRRPLADCPAGGALVVTGEMLRRSGSIEIHAEPAGAGEPARMRIVESFPSTQRPWQRHRRYDWRSGTFSSE</sequence>
<keyword evidence="3 6" id="KW-0812">Transmembrane</keyword>
<evidence type="ECO:0000256" key="3">
    <source>
        <dbReference type="ARBA" id="ARBA00022692"/>
    </source>
</evidence>
<dbReference type="PANTHER" id="PTHR30619:SF1">
    <property type="entry name" value="RECOMBINATION PROTEIN 2"/>
    <property type="match status" value="1"/>
</dbReference>
<feature type="transmembrane region" description="Helical" evidence="6">
    <location>
        <begin position="250"/>
        <end position="270"/>
    </location>
</feature>
<evidence type="ECO:0000313" key="9">
    <source>
        <dbReference type="Proteomes" id="UP000217211"/>
    </source>
</evidence>
<feature type="domain" description="ComEC/Rec2-related protein" evidence="7">
    <location>
        <begin position="40"/>
        <end position="322"/>
    </location>
</feature>
<feature type="transmembrane region" description="Helical" evidence="6">
    <location>
        <begin position="207"/>
        <end position="230"/>
    </location>
</feature>
<name>A0A249PC16_9HYPH</name>
<keyword evidence="2" id="KW-1003">Cell membrane</keyword>
<evidence type="ECO:0000256" key="4">
    <source>
        <dbReference type="ARBA" id="ARBA00022989"/>
    </source>
</evidence>
<gene>
    <name evidence="8" type="ORF">SJ05684_c13540</name>
</gene>
<dbReference type="NCBIfam" id="TIGR00360">
    <property type="entry name" value="ComEC_N-term"/>
    <property type="match status" value="1"/>
</dbReference>
<accession>A0A249PC16</accession>
<feature type="transmembrane region" description="Helical" evidence="6">
    <location>
        <begin position="99"/>
        <end position="117"/>
    </location>
</feature>
<keyword evidence="5 6" id="KW-0472">Membrane</keyword>